<dbReference type="Pfam" id="PF00589">
    <property type="entry name" value="Phage_integrase"/>
    <property type="match status" value="1"/>
</dbReference>
<dbReference type="Gene3D" id="1.10.443.10">
    <property type="entry name" value="Intergrase catalytic core"/>
    <property type="match status" value="1"/>
</dbReference>
<reference evidence="3 4" key="1">
    <citation type="submission" date="2023-12" db="EMBL/GenBank/DDBJ databases">
        <title>the genome sequence of Hyalangium sp. s54d21.</title>
        <authorList>
            <person name="Zhang X."/>
        </authorList>
    </citation>
    <scope>NUCLEOTIDE SEQUENCE [LARGE SCALE GENOMIC DNA]</scope>
    <source>
        <strain evidence="4">s54d21</strain>
    </source>
</reference>
<dbReference type="InterPro" id="IPR002104">
    <property type="entry name" value="Integrase_catalytic"/>
</dbReference>
<dbReference type="RefSeq" id="WP_321546617.1">
    <property type="nucleotide sequence ID" value="NZ_JAXIVS010000005.1"/>
</dbReference>
<sequence length="63" mass="6701">MRGAPAKAIQELAGHKNLSTTQRYMHLSPAAKDAAISLLDEAASQISGDILETKIAPMEKPRG</sequence>
<evidence type="ECO:0000256" key="1">
    <source>
        <dbReference type="ARBA" id="ARBA00023172"/>
    </source>
</evidence>
<name>A0ABU5H344_9BACT</name>
<keyword evidence="4" id="KW-1185">Reference proteome</keyword>
<protein>
    <recommendedName>
        <fullName evidence="2">Tyr recombinase domain-containing protein</fullName>
    </recommendedName>
</protein>
<dbReference type="InterPro" id="IPR011010">
    <property type="entry name" value="DNA_brk_join_enz"/>
</dbReference>
<proteinExistence type="predicted"/>
<keyword evidence="1" id="KW-0233">DNA recombination</keyword>
<dbReference type="SUPFAM" id="SSF56349">
    <property type="entry name" value="DNA breaking-rejoining enzymes"/>
    <property type="match status" value="1"/>
</dbReference>
<dbReference type="Proteomes" id="UP001291309">
    <property type="component" value="Unassembled WGS sequence"/>
</dbReference>
<dbReference type="InterPro" id="IPR013762">
    <property type="entry name" value="Integrase-like_cat_sf"/>
</dbReference>
<gene>
    <name evidence="3" type="ORF">SYV04_15840</name>
</gene>
<feature type="domain" description="Tyr recombinase" evidence="2">
    <location>
        <begin position="2"/>
        <end position="29"/>
    </location>
</feature>
<evidence type="ECO:0000313" key="3">
    <source>
        <dbReference type="EMBL" id="MDY7227888.1"/>
    </source>
</evidence>
<evidence type="ECO:0000313" key="4">
    <source>
        <dbReference type="Proteomes" id="UP001291309"/>
    </source>
</evidence>
<evidence type="ECO:0000259" key="2">
    <source>
        <dbReference type="Pfam" id="PF00589"/>
    </source>
</evidence>
<accession>A0ABU5H344</accession>
<comment type="caution">
    <text evidence="3">The sequence shown here is derived from an EMBL/GenBank/DDBJ whole genome shotgun (WGS) entry which is preliminary data.</text>
</comment>
<dbReference type="EMBL" id="JAXIVS010000005">
    <property type="protein sequence ID" value="MDY7227888.1"/>
    <property type="molecule type" value="Genomic_DNA"/>
</dbReference>
<organism evidence="3 4">
    <name type="scientific">Hyalangium rubrum</name>
    <dbReference type="NCBI Taxonomy" id="3103134"/>
    <lineage>
        <taxon>Bacteria</taxon>
        <taxon>Pseudomonadati</taxon>
        <taxon>Myxococcota</taxon>
        <taxon>Myxococcia</taxon>
        <taxon>Myxococcales</taxon>
        <taxon>Cystobacterineae</taxon>
        <taxon>Archangiaceae</taxon>
        <taxon>Hyalangium</taxon>
    </lineage>
</organism>